<dbReference type="Proteomes" id="UP001148018">
    <property type="component" value="Unassembled WGS sequence"/>
</dbReference>
<evidence type="ECO:0000256" key="1">
    <source>
        <dbReference type="SAM" id="MobiDB-lite"/>
    </source>
</evidence>
<feature type="compositionally biased region" description="Acidic residues" evidence="1">
    <location>
        <begin position="126"/>
        <end position="137"/>
    </location>
</feature>
<accession>A0A9Q0D7A0</accession>
<organism evidence="2 3">
    <name type="scientific">Muraenolepis orangiensis</name>
    <name type="common">Patagonian moray cod</name>
    <dbReference type="NCBI Taxonomy" id="630683"/>
    <lineage>
        <taxon>Eukaryota</taxon>
        <taxon>Metazoa</taxon>
        <taxon>Chordata</taxon>
        <taxon>Craniata</taxon>
        <taxon>Vertebrata</taxon>
        <taxon>Euteleostomi</taxon>
        <taxon>Actinopterygii</taxon>
        <taxon>Neopterygii</taxon>
        <taxon>Teleostei</taxon>
        <taxon>Neoteleostei</taxon>
        <taxon>Acanthomorphata</taxon>
        <taxon>Zeiogadaria</taxon>
        <taxon>Gadariae</taxon>
        <taxon>Gadiformes</taxon>
        <taxon>Muraenolepidoidei</taxon>
        <taxon>Muraenolepididae</taxon>
        <taxon>Muraenolepis</taxon>
    </lineage>
</organism>
<evidence type="ECO:0000313" key="3">
    <source>
        <dbReference type="Proteomes" id="UP001148018"/>
    </source>
</evidence>
<gene>
    <name evidence="2" type="ORF">NHX12_000023</name>
</gene>
<reference evidence="2" key="1">
    <citation type="submission" date="2022-07" db="EMBL/GenBank/DDBJ databases">
        <title>Chromosome-level genome of Muraenolepis orangiensis.</title>
        <authorList>
            <person name="Kim J."/>
        </authorList>
    </citation>
    <scope>NUCLEOTIDE SEQUENCE</scope>
    <source>
        <strain evidence="2">KU_S4_2022</strain>
        <tissue evidence="2">Muscle</tissue>
    </source>
</reference>
<keyword evidence="3" id="KW-1185">Reference proteome</keyword>
<proteinExistence type="predicted"/>
<protein>
    <submittedName>
        <fullName evidence="2">Uncharacterized protein</fullName>
    </submittedName>
</protein>
<dbReference type="AlphaFoldDB" id="A0A9Q0D7A0"/>
<evidence type="ECO:0000313" key="2">
    <source>
        <dbReference type="EMBL" id="KAJ3582997.1"/>
    </source>
</evidence>
<feature type="region of interest" description="Disordered" evidence="1">
    <location>
        <begin position="93"/>
        <end position="140"/>
    </location>
</feature>
<name>A0A9Q0D7A0_9TELE</name>
<feature type="compositionally biased region" description="Basic and acidic residues" evidence="1">
    <location>
        <begin position="109"/>
        <end position="123"/>
    </location>
</feature>
<comment type="caution">
    <text evidence="2">The sequence shown here is derived from an EMBL/GenBank/DDBJ whole genome shotgun (WGS) entry which is preliminary data.</text>
</comment>
<sequence length="222" mass="23881">MCSHRSCHCLTRRGESPVAAADPPVPPVAASVPVAGPLVDIAVAPAVVAVLPVGASGRPLWATVTVFGGAVGVPPAVAGAEVAQEMVEEREVRMVIGDESSKPSGKRKNLTEEKNKSKAKKVESSSSDESEDESMSDYETKDDTEYSFECIKSFLDKSKGRKVKIGKHFSNLTAFIGSVKRIGLKNNPSEASENCFTRKETYRLRKLLQKAKLEVVSNDNAF</sequence>
<dbReference type="EMBL" id="JANIIK010000591">
    <property type="protein sequence ID" value="KAJ3582997.1"/>
    <property type="molecule type" value="Genomic_DNA"/>
</dbReference>